<dbReference type="Proteomes" id="UP000447434">
    <property type="component" value="Chromosome 6"/>
</dbReference>
<evidence type="ECO:0000259" key="1">
    <source>
        <dbReference type="Pfam" id="PF03478"/>
    </source>
</evidence>
<gene>
    <name evidence="2" type="ORF">Lalb_Chr06g0166761</name>
</gene>
<dbReference type="OrthoDB" id="1523976at2759"/>
<dbReference type="SUPFAM" id="SSF81383">
    <property type="entry name" value="F-box domain"/>
    <property type="match status" value="1"/>
</dbReference>
<dbReference type="PANTHER" id="PTHR44259:SF107">
    <property type="entry name" value="F-BOX PROTEIN SKIP23-LIKE"/>
    <property type="match status" value="1"/>
</dbReference>
<organism evidence="2 3">
    <name type="scientific">Lupinus albus</name>
    <name type="common">White lupine</name>
    <name type="synonym">Lupinus termis</name>
    <dbReference type="NCBI Taxonomy" id="3870"/>
    <lineage>
        <taxon>Eukaryota</taxon>
        <taxon>Viridiplantae</taxon>
        <taxon>Streptophyta</taxon>
        <taxon>Embryophyta</taxon>
        <taxon>Tracheophyta</taxon>
        <taxon>Spermatophyta</taxon>
        <taxon>Magnoliopsida</taxon>
        <taxon>eudicotyledons</taxon>
        <taxon>Gunneridae</taxon>
        <taxon>Pentapetalae</taxon>
        <taxon>rosids</taxon>
        <taxon>fabids</taxon>
        <taxon>Fabales</taxon>
        <taxon>Fabaceae</taxon>
        <taxon>Papilionoideae</taxon>
        <taxon>50 kb inversion clade</taxon>
        <taxon>genistoids sensu lato</taxon>
        <taxon>core genistoids</taxon>
        <taxon>Genisteae</taxon>
        <taxon>Lupinus</taxon>
    </lineage>
</organism>
<dbReference type="CDD" id="cd09917">
    <property type="entry name" value="F-box_SF"/>
    <property type="match status" value="1"/>
</dbReference>
<name>A0A6A4QED3_LUPAL</name>
<sequence length="419" mass="48155">MCIYVSHQKHSCVFVQNSCNMSQEIVQFDQWIWLPSDLLNEIGKHLQSPKDYVRFGATCKSWNMSLPKTPNHIRGPLLVLPFNHETYDIKEEKDFYLRLPKMQNNILFHGSCFGWLISIGIDGVVQIFNPFTNISYDLPPLSTIPTVVDYHPELKDEEYTIMRFEFDGSTSTTLESRSSIQKTLLKKIVISSSPSEDLMALAIYGEYNRLAWCKFGDSKWTDFSTPEMFKIVLEDAIFYEGKVYGLNCNAKLYEFDVTTSIGCITQVPIPDDPYIKVNIKYLVRNVEGDLLMVSRFLNHHEVPGIDDPEVCFNTVKFEVYKLDKIAKKWRRIFSLGDYVLVVGLNSSICMMPFSDGKGNWVRNCIYFSDDNVCSQSTEIVGGHDVGIFNLENGEVHKLFPNLELLYPPPIWLFSQNIIS</sequence>
<dbReference type="InterPro" id="IPR050942">
    <property type="entry name" value="F-box_BR-signaling"/>
</dbReference>
<comment type="caution">
    <text evidence="2">The sequence shown here is derived from an EMBL/GenBank/DDBJ whole genome shotgun (WGS) entry which is preliminary data.</text>
</comment>
<dbReference type="InterPro" id="IPR005174">
    <property type="entry name" value="KIB1-4_b-propeller"/>
</dbReference>
<feature type="domain" description="KIB1-4 beta-propeller" evidence="1">
    <location>
        <begin position="87"/>
        <end position="389"/>
    </location>
</feature>
<protein>
    <submittedName>
        <fullName evidence="2">Putative F-box domain-containing protein</fullName>
    </submittedName>
</protein>
<accession>A0A6A4QED3</accession>
<dbReference type="AlphaFoldDB" id="A0A6A4QED3"/>
<dbReference type="InterPro" id="IPR036047">
    <property type="entry name" value="F-box-like_dom_sf"/>
</dbReference>
<keyword evidence="3" id="KW-1185">Reference proteome</keyword>
<dbReference type="EMBL" id="WOCE01000006">
    <property type="protein sequence ID" value="KAE9611846.1"/>
    <property type="molecule type" value="Genomic_DNA"/>
</dbReference>
<evidence type="ECO:0000313" key="2">
    <source>
        <dbReference type="EMBL" id="KAE9611846.1"/>
    </source>
</evidence>
<reference evidence="3" key="1">
    <citation type="journal article" date="2020" name="Nat. Commun.">
        <title>Genome sequence of the cluster root forming white lupin.</title>
        <authorList>
            <person name="Hufnagel B."/>
            <person name="Marques A."/>
            <person name="Soriano A."/>
            <person name="Marques L."/>
            <person name="Divol F."/>
            <person name="Doumas P."/>
            <person name="Sallet E."/>
            <person name="Mancinotti D."/>
            <person name="Carrere S."/>
            <person name="Marande W."/>
            <person name="Arribat S."/>
            <person name="Keller J."/>
            <person name="Huneau C."/>
            <person name="Blein T."/>
            <person name="Aime D."/>
            <person name="Laguerre M."/>
            <person name="Taylor J."/>
            <person name="Schubert V."/>
            <person name="Nelson M."/>
            <person name="Geu-Flores F."/>
            <person name="Crespi M."/>
            <person name="Gallardo-Guerrero K."/>
            <person name="Delaux P.-M."/>
            <person name="Salse J."/>
            <person name="Berges H."/>
            <person name="Guyot R."/>
            <person name="Gouzy J."/>
            <person name="Peret B."/>
        </authorList>
    </citation>
    <scope>NUCLEOTIDE SEQUENCE [LARGE SCALE GENOMIC DNA]</scope>
    <source>
        <strain evidence="3">cv. Amiga</strain>
    </source>
</reference>
<dbReference type="PANTHER" id="PTHR44259">
    <property type="entry name" value="OS07G0183000 PROTEIN-RELATED"/>
    <property type="match status" value="1"/>
</dbReference>
<dbReference type="Pfam" id="PF03478">
    <property type="entry name" value="Beta-prop_KIB1-4"/>
    <property type="match status" value="1"/>
</dbReference>
<evidence type="ECO:0000313" key="3">
    <source>
        <dbReference type="Proteomes" id="UP000447434"/>
    </source>
</evidence>
<proteinExistence type="predicted"/>